<reference evidence="1" key="1">
    <citation type="journal article" date="2017" name="Nature">
        <title>The sunflower genome provides insights into oil metabolism, flowering and Asterid evolution.</title>
        <authorList>
            <person name="Badouin H."/>
            <person name="Gouzy J."/>
            <person name="Grassa C.J."/>
            <person name="Murat F."/>
            <person name="Staton S.E."/>
            <person name="Cottret L."/>
            <person name="Lelandais-Briere C."/>
            <person name="Owens G.L."/>
            <person name="Carrere S."/>
            <person name="Mayjonade B."/>
            <person name="Legrand L."/>
            <person name="Gill N."/>
            <person name="Kane N.C."/>
            <person name="Bowers J.E."/>
            <person name="Hubner S."/>
            <person name="Bellec A."/>
            <person name="Berard A."/>
            <person name="Berges H."/>
            <person name="Blanchet N."/>
            <person name="Boniface M.C."/>
            <person name="Brunel D."/>
            <person name="Catrice O."/>
            <person name="Chaidir N."/>
            <person name="Claudel C."/>
            <person name="Donnadieu C."/>
            <person name="Faraut T."/>
            <person name="Fievet G."/>
            <person name="Helmstetter N."/>
            <person name="King M."/>
            <person name="Knapp S.J."/>
            <person name="Lai Z."/>
            <person name="Le Paslier M.C."/>
            <person name="Lippi Y."/>
            <person name="Lorenzon L."/>
            <person name="Mandel J.R."/>
            <person name="Marage G."/>
            <person name="Marchand G."/>
            <person name="Marquand E."/>
            <person name="Bret-Mestries E."/>
            <person name="Morien E."/>
            <person name="Nambeesan S."/>
            <person name="Nguyen T."/>
            <person name="Pegot-Espagnet P."/>
            <person name="Pouilly N."/>
            <person name="Raftis F."/>
            <person name="Sallet E."/>
            <person name="Schiex T."/>
            <person name="Thomas J."/>
            <person name="Vandecasteele C."/>
            <person name="Vares D."/>
            <person name="Vear F."/>
            <person name="Vautrin S."/>
            <person name="Crespi M."/>
            <person name="Mangin B."/>
            <person name="Burke J.M."/>
            <person name="Salse J."/>
            <person name="Munos S."/>
            <person name="Vincourt P."/>
            <person name="Rieseberg L.H."/>
            <person name="Langlade N.B."/>
        </authorList>
    </citation>
    <scope>NUCLEOTIDE SEQUENCE</scope>
    <source>
        <tissue evidence="1">Leaves</tissue>
    </source>
</reference>
<accession>A0A9K3DHZ4</accession>
<organism evidence="1 2">
    <name type="scientific">Helianthus annuus</name>
    <name type="common">Common sunflower</name>
    <dbReference type="NCBI Taxonomy" id="4232"/>
    <lineage>
        <taxon>Eukaryota</taxon>
        <taxon>Viridiplantae</taxon>
        <taxon>Streptophyta</taxon>
        <taxon>Embryophyta</taxon>
        <taxon>Tracheophyta</taxon>
        <taxon>Spermatophyta</taxon>
        <taxon>Magnoliopsida</taxon>
        <taxon>eudicotyledons</taxon>
        <taxon>Gunneridae</taxon>
        <taxon>Pentapetalae</taxon>
        <taxon>asterids</taxon>
        <taxon>campanulids</taxon>
        <taxon>Asterales</taxon>
        <taxon>Asteraceae</taxon>
        <taxon>Asteroideae</taxon>
        <taxon>Heliantheae alliance</taxon>
        <taxon>Heliantheae</taxon>
        <taxon>Helianthus</taxon>
    </lineage>
</organism>
<dbReference type="Proteomes" id="UP000215914">
    <property type="component" value="Unassembled WGS sequence"/>
</dbReference>
<keyword evidence="2" id="KW-1185">Reference proteome</keyword>
<comment type="caution">
    <text evidence="1">The sequence shown here is derived from an EMBL/GenBank/DDBJ whole genome shotgun (WGS) entry which is preliminary data.</text>
</comment>
<dbReference type="AlphaFoldDB" id="A0A9K3DHZ4"/>
<dbReference type="Gramene" id="mRNA:HanXRQr2_Chr17g0806791">
    <property type="protein sequence ID" value="mRNA:HanXRQr2_Chr17g0806791"/>
    <property type="gene ID" value="HanXRQr2_Chr17g0806791"/>
</dbReference>
<dbReference type="EMBL" id="MNCJ02000332">
    <property type="protein sequence ID" value="KAF5755790.1"/>
    <property type="molecule type" value="Genomic_DNA"/>
</dbReference>
<evidence type="ECO:0000313" key="1">
    <source>
        <dbReference type="EMBL" id="KAF5755790.1"/>
    </source>
</evidence>
<reference evidence="1" key="2">
    <citation type="submission" date="2020-06" db="EMBL/GenBank/DDBJ databases">
        <title>Helianthus annuus Genome sequencing and assembly Release 2.</title>
        <authorList>
            <person name="Gouzy J."/>
            <person name="Langlade N."/>
            <person name="Munos S."/>
        </authorList>
    </citation>
    <scope>NUCLEOTIDE SEQUENCE</scope>
    <source>
        <tissue evidence="1">Leaves</tissue>
    </source>
</reference>
<evidence type="ECO:0000313" key="2">
    <source>
        <dbReference type="Proteomes" id="UP000215914"/>
    </source>
</evidence>
<name>A0A9K3DHZ4_HELAN</name>
<proteinExistence type="predicted"/>
<sequence>MVYLVNETTPDIAFLIDVLARLQFQFNMFFDEATYSISLSYRH</sequence>
<protein>
    <submittedName>
        <fullName evidence="1">Uncharacterized protein</fullName>
    </submittedName>
</protein>
<gene>
    <name evidence="1" type="ORF">HanXRQr2_Chr17g0806791</name>
</gene>